<dbReference type="Proteomes" id="UP000318055">
    <property type="component" value="Chromosome"/>
</dbReference>
<organism evidence="1 2">
    <name type="scientific">Sphingomonas suaedae</name>
    <dbReference type="NCBI Taxonomy" id="2599297"/>
    <lineage>
        <taxon>Bacteria</taxon>
        <taxon>Pseudomonadati</taxon>
        <taxon>Pseudomonadota</taxon>
        <taxon>Alphaproteobacteria</taxon>
        <taxon>Sphingomonadales</taxon>
        <taxon>Sphingomonadaceae</taxon>
        <taxon>Sphingomonas</taxon>
    </lineage>
</organism>
<dbReference type="EMBL" id="CP042239">
    <property type="protein sequence ID" value="QDX27687.1"/>
    <property type="molecule type" value="Genomic_DNA"/>
</dbReference>
<dbReference type="KEGG" id="ssua:FPZ54_17865"/>
<proteinExistence type="predicted"/>
<accession>A0A518RJQ9</accession>
<reference evidence="1 2" key="1">
    <citation type="submission" date="2019-07" db="EMBL/GenBank/DDBJ databases">
        <title>Sphingomonas alkalisoli sp. nov., isolated from rhizosphere soil of Suaedae salsa.</title>
        <authorList>
            <person name="Zhang H."/>
            <person name="Xu L."/>
            <person name="Zhang J.-X."/>
            <person name="Sun J.-Q."/>
        </authorList>
    </citation>
    <scope>NUCLEOTIDE SEQUENCE [LARGE SCALE GENOMIC DNA]</scope>
    <source>
        <strain evidence="1 2">XS-10</strain>
    </source>
</reference>
<name>A0A518RJQ9_9SPHN</name>
<dbReference type="RefSeq" id="WP_145849162.1">
    <property type="nucleotide sequence ID" value="NZ_CP042239.1"/>
</dbReference>
<dbReference type="InterPro" id="IPR032710">
    <property type="entry name" value="NTF2-like_dom_sf"/>
</dbReference>
<gene>
    <name evidence="1" type="ORF">FPZ54_17865</name>
</gene>
<keyword evidence="2" id="KW-1185">Reference proteome</keyword>
<dbReference type="Gene3D" id="3.10.450.50">
    <property type="match status" value="1"/>
</dbReference>
<evidence type="ECO:0008006" key="3">
    <source>
        <dbReference type="Google" id="ProtNLM"/>
    </source>
</evidence>
<protein>
    <recommendedName>
        <fullName evidence="3">SnoaL-like domain-containing protein</fullName>
    </recommendedName>
</protein>
<dbReference type="AlphaFoldDB" id="A0A518RJQ9"/>
<dbReference type="OrthoDB" id="8364121at2"/>
<sequence length="153" mass="17377">MTRPMTRRERAAATAELEMGLADFWHDVDTNWGRNAGDYYAPEGVYSSGKLHLEGREAIQGFYSWREDRGERVAVHAYSNFRAEFDDAGGATANWYMLLWAADGAAPQESTAPTRISRATETFRWDEGEQRWLCTRRELVNLFKGGAQLNFSG</sequence>
<evidence type="ECO:0000313" key="1">
    <source>
        <dbReference type="EMBL" id="QDX27687.1"/>
    </source>
</evidence>
<evidence type="ECO:0000313" key="2">
    <source>
        <dbReference type="Proteomes" id="UP000318055"/>
    </source>
</evidence>
<dbReference type="SUPFAM" id="SSF54427">
    <property type="entry name" value="NTF2-like"/>
    <property type="match status" value="1"/>
</dbReference>